<dbReference type="EMBL" id="BAAAFD010000010">
    <property type="protein sequence ID" value="GAA0858885.1"/>
    <property type="molecule type" value="Genomic_DNA"/>
</dbReference>
<reference evidence="3 4" key="1">
    <citation type="journal article" date="2019" name="Int. J. Syst. Evol. Microbiol.">
        <title>The Global Catalogue of Microorganisms (GCM) 10K type strain sequencing project: providing services to taxonomists for standard genome sequencing and annotation.</title>
        <authorList>
            <consortium name="The Broad Institute Genomics Platform"/>
            <consortium name="The Broad Institute Genome Sequencing Center for Infectious Disease"/>
            <person name="Wu L."/>
            <person name="Ma J."/>
        </authorList>
    </citation>
    <scope>NUCLEOTIDE SEQUENCE [LARGE SCALE GENOMIC DNA]</scope>
    <source>
        <strain evidence="3 4">JCM 15896</strain>
    </source>
</reference>
<gene>
    <name evidence="3" type="ORF">GCM10009114_30190</name>
</gene>
<proteinExistence type="predicted"/>
<sequence length="177" mass="19413">MNFKFLKMAVAGLVLSVSQLTNAAIIEATIVDLNDGFTNTDTGLTYWDVDKFFNLRTVDIIDQGFVLETFSVATALFDSIIAEYPIGLSREAAFATAGSPGNGYLWIKWDDGVNNSNDDGGFIYTHENSINIFNNQYNYTRDTFGALVRATIVPEPSTLAILGLGLMGLASRRFKKS</sequence>
<comment type="caution">
    <text evidence="3">The sequence shown here is derived from an EMBL/GenBank/DDBJ whole genome shotgun (WGS) entry which is preliminary data.</text>
</comment>
<keyword evidence="1" id="KW-0732">Signal</keyword>
<organism evidence="3 4">
    <name type="scientific">Aliiglaciecola litoralis</name>
    <dbReference type="NCBI Taxonomy" id="582857"/>
    <lineage>
        <taxon>Bacteria</taxon>
        <taxon>Pseudomonadati</taxon>
        <taxon>Pseudomonadota</taxon>
        <taxon>Gammaproteobacteria</taxon>
        <taxon>Alteromonadales</taxon>
        <taxon>Alteromonadaceae</taxon>
        <taxon>Aliiglaciecola</taxon>
    </lineage>
</organism>
<dbReference type="InterPro" id="IPR013424">
    <property type="entry name" value="Ice-binding_C"/>
</dbReference>
<evidence type="ECO:0000313" key="4">
    <source>
        <dbReference type="Proteomes" id="UP001500359"/>
    </source>
</evidence>
<name>A0ABN1LQJ2_9ALTE</name>
<dbReference type="Proteomes" id="UP001500359">
    <property type="component" value="Unassembled WGS sequence"/>
</dbReference>
<protein>
    <recommendedName>
        <fullName evidence="2">Ice-binding protein C-terminal domain-containing protein</fullName>
    </recommendedName>
</protein>
<dbReference type="Pfam" id="PF07589">
    <property type="entry name" value="PEP-CTERM"/>
    <property type="match status" value="1"/>
</dbReference>
<feature type="domain" description="Ice-binding protein C-terminal" evidence="2">
    <location>
        <begin position="153"/>
        <end position="173"/>
    </location>
</feature>
<dbReference type="NCBIfam" id="TIGR02595">
    <property type="entry name" value="PEP_CTERM"/>
    <property type="match status" value="1"/>
</dbReference>
<accession>A0ABN1LQJ2</accession>
<evidence type="ECO:0000259" key="2">
    <source>
        <dbReference type="Pfam" id="PF07589"/>
    </source>
</evidence>
<keyword evidence="4" id="KW-1185">Reference proteome</keyword>
<feature type="signal peptide" evidence="1">
    <location>
        <begin position="1"/>
        <end position="23"/>
    </location>
</feature>
<evidence type="ECO:0000313" key="3">
    <source>
        <dbReference type="EMBL" id="GAA0858885.1"/>
    </source>
</evidence>
<evidence type="ECO:0000256" key="1">
    <source>
        <dbReference type="SAM" id="SignalP"/>
    </source>
</evidence>
<feature type="chain" id="PRO_5047080844" description="Ice-binding protein C-terminal domain-containing protein" evidence="1">
    <location>
        <begin position="24"/>
        <end position="177"/>
    </location>
</feature>
<dbReference type="RefSeq" id="WP_343861449.1">
    <property type="nucleotide sequence ID" value="NZ_BAAAFD010000010.1"/>
</dbReference>